<dbReference type="EMBL" id="VSRR010000379">
    <property type="protein sequence ID" value="MPC14791.1"/>
    <property type="molecule type" value="Genomic_DNA"/>
</dbReference>
<proteinExistence type="predicted"/>
<organism evidence="1 2">
    <name type="scientific">Portunus trituberculatus</name>
    <name type="common">Swimming crab</name>
    <name type="synonym">Neptunus trituberculatus</name>
    <dbReference type="NCBI Taxonomy" id="210409"/>
    <lineage>
        <taxon>Eukaryota</taxon>
        <taxon>Metazoa</taxon>
        <taxon>Ecdysozoa</taxon>
        <taxon>Arthropoda</taxon>
        <taxon>Crustacea</taxon>
        <taxon>Multicrustacea</taxon>
        <taxon>Malacostraca</taxon>
        <taxon>Eumalacostraca</taxon>
        <taxon>Eucarida</taxon>
        <taxon>Decapoda</taxon>
        <taxon>Pleocyemata</taxon>
        <taxon>Brachyura</taxon>
        <taxon>Eubrachyura</taxon>
        <taxon>Portunoidea</taxon>
        <taxon>Portunidae</taxon>
        <taxon>Portuninae</taxon>
        <taxon>Portunus</taxon>
    </lineage>
</organism>
<accession>A0A5B7D0T0</accession>
<dbReference type="AlphaFoldDB" id="A0A5B7D0T0"/>
<reference evidence="1 2" key="1">
    <citation type="submission" date="2019-05" db="EMBL/GenBank/DDBJ databases">
        <title>Another draft genome of Portunus trituberculatus and its Hox gene families provides insights of decapod evolution.</title>
        <authorList>
            <person name="Jeong J.-H."/>
            <person name="Song I."/>
            <person name="Kim S."/>
            <person name="Choi T."/>
            <person name="Kim D."/>
            <person name="Ryu S."/>
            <person name="Kim W."/>
        </authorList>
    </citation>
    <scope>NUCLEOTIDE SEQUENCE [LARGE SCALE GENOMIC DNA]</scope>
    <source>
        <tissue evidence="1">Muscle</tissue>
    </source>
</reference>
<name>A0A5B7D0T0_PORTR</name>
<keyword evidence="2" id="KW-1185">Reference proteome</keyword>
<evidence type="ECO:0000313" key="2">
    <source>
        <dbReference type="Proteomes" id="UP000324222"/>
    </source>
</evidence>
<dbReference type="Proteomes" id="UP000324222">
    <property type="component" value="Unassembled WGS sequence"/>
</dbReference>
<sequence length="77" mass="8486">MPGEGERSPLCKVQHVSVTDTLPLKCLACRGAAFLRSGLTCAYRSEEQISTRCTNINLLDEKKVFIIIPLSALNLHN</sequence>
<comment type="caution">
    <text evidence="1">The sequence shown here is derived from an EMBL/GenBank/DDBJ whole genome shotgun (WGS) entry which is preliminary data.</text>
</comment>
<gene>
    <name evidence="1" type="ORF">E2C01_007566</name>
</gene>
<evidence type="ECO:0000313" key="1">
    <source>
        <dbReference type="EMBL" id="MPC14791.1"/>
    </source>
</evidence>
<protein>
    <submittedName>
        <fullName evidence="1">Uncharacterized protein</fullName>
    </submittedName>
</protein>